<dbReference type="Proteomes" id="UP000324897">
    <property type="component" value="Chromosome 2"/>
</dbReference>
<dbReference type="GO" id="GO:0006952">
    <property type="term" value="P:defense response"/>
    <property type="evidence" value="ECO:0007669"/>
    <property type="project" value="UniProtKB-KW"/>
</dbReference>
<dbReference type="InterPro" id="IPR038005">
    <property type="entry name" value="RX-like_CC"/>
</dbReference>
<comment type="caution">
    <text evidence="7">The sequence shown here is derived from an EMBL/GenBank/DDBJ whole genome shotgun (WGS) entry which is preliminary data.</text>
</comment>
<keyword evidence="5" id="KW-0611">Plant defense</keyword>
<evidence type="ECO:0000313" key="7">
    <source>
        <dbReference type="EMBL" id="TVU24130.1"/>
    </source>
</evidence>
<dbReference type="Gene3D" id="1.20.5.4130">
    <property type="match status" value="1"/>
</dbReference>
<protein>
    <recommendedName>
        <fullName evidence="6">Disease resistance N-terminal domain-containing protein</fullName>
    </recommendedName>
</protein>
<dbReference type="EMBL" id="RWGY01000013">
    <property type="protein sequence ID" value="TVU24130.1"/>
    <property type="molecule type" value="Genomic_DNA"/>
</dbReference>
<dbReference type="GO" id="GO:0000166">
    <property type="term" value="F:nucleotide binding"/>
    <property type="evidence" value="ECO:0007669"/>
    <property type="project" value="UniProtKB-KW"/>
</dbReference>
<evidence type="ECO:0000256" key="3">
    <source>
        <dbReference type="ARBA" id="ARBA00022737"/>
    </source>
</evidence>
<keyword evidence="8" id="KW-1185">Reference proteome</keyword>
<evidence type="ECO:0000259" key="6">
    <source>
        <dbReference type="Pfam" id="PF18052"/>
    </source>
</evidence>
<dbReference type="Gramene" id="TVU24130">
    <property type="protein sequence ID" value="TVU24130"/>
    <property type="gene ID" value="EJB05_26528"/>
</dbReference>
<feature type="non-terminal residue" evidence="7">
    <location>
        <position position="1"/>
    </location>
</feature>
<dbReference type="InterPro" id="IPR041118">
    <property type="entry name" value="Rx_N"/>
</dbReference>
<accession>A0A5J9ULT1</accession>
<dbReference type="OrthoDB" id="679730at2759"/>
<comment type="similarity">
    <text evidence="1">Belongs to the disease resistance NB-LRR family.</text>
</comment>
<evidence type="ECO:0000256" key="5">
    <source>
        <dbReference type="ARBA" id="ARBA00022821"/>
    </source>
</evidence>
<sequence length="187" mass="21467">MDFVMGALPSLLPKLGELLVGEYKLHSGVKGEIMFIQVELESIKGALEKISNTPQDQLDNQDKIWAKDVRELSYDIEDSVDAFMVRGIGSEMAGPQGFKMFIERCYNMLTQFRVRRSIAKEIRDIKRRVVEVCERRDRYEINTAIAKPVTLDPRLFSWYAKVTELVGIDEARDQVIKILMEGNEAYS</sequence>
<keyword evidence="2" id="KW-0433">Leucine-rich repeat</keyword>
<dbReference type="PANTHER" id="PTHR19338">
    <property type="entry name" value="TRANSLOCASE OF INNER MITOCHONDRIAL MEMBRANE 13 HOMOLOG"/>
    <property type="match status" value="1"/>
</dbReference>
<dbReference type="CDD" id="cd14798">
    <property type="entry name" value="RX-CC_like"/>
    <property type="match status" value="1"/>
</dbReference>
<reference evidence="7 8" key="1">
    <citation type="journal article" date="2019" name="Sci. Rep.">
        <title>A high-quality genome of Eragrostis curvula grass provides insights into Poaceae evolution and supports new strategies to enhance forage quality.</title>
        <authorList>
            <person name="Carballo J."/>
            <person name="Santos B.A.C.M."/>
            <person name="Zappacosta D."/>
            <person name="Garbus I."/>
            <person name="Selva J.P."/>
            <person name="Gallo C.A."/>
            <person name="Diaz A."/>
            <person name="Albertini E."/>
            <person name="Caccamo M."/>
            <person name="Echenique V."/>
        </authorList>
    </citation>
    <scope>NUCLEOTIDE SEQUENCE [LARGE SCALE GENOMIC DNA]</scope>
    <source>
        <strain evidence="8">cv. Victoria</strain>
        <tissue evidence="7">Leaf</tissue>
    </source>
</reference>
<name>A0A5J9ULT1_9POAL</name>
<evidence type="ECO:0000256" key="2">
    <source>
        <dbReference type="ARBA" id="ARBA00022614"/>
    </source>
</evidence>
<evidence type="ECO:0000313" key="8">
    <source>
        <dbReference type="Proteomes" id="UP000324897"/>
    </source>
</evidence>
<gene>
    <name evidence="7" type="ORF">EJB05_26528</name>
</gene>
<dbReference type="PANTHER" id="PTHR19338:SF45">
    <property type="entry name" value="RX N-TERMINAL DOMAIN-CONTAINING PROTEIN"/>
    <property type="match status" value="1"/>
</dbReference>
<organism evidence="7 8">
    <name type="scientific">Eragrostis curvula</name>
    <name type="common">weeping love grass</name>
    <dbReference type="NCBI Taxonomy" id="38414"/>
    <lineage>
        <taxon>Eukaryota</taxon>
        <taxon>Viridiplantae</taxon>
        <taxon>Streptophyta</taxon>
        <taxon>Embryophyta</taxon>
        <taxon>Tracheophyta</taxon>
        <taxon>Spermatophyta</taxon>
        <taxon>Magnoliopsida</taxon>
        <taxon>Liliopsida</taxon>
        <taxon>Poales</taxon>
        <taxon>Poaceae</taxon>
        <taxon>PACMAD clade</taxon>
        <taxon>Chloridoideae</taxon>
        <taxon>Eragrostideae</taxon>
        <taxon>Eragrostidinae</taxon>
        <taxon>Eragrostis</taxon>
    </lineage>
</organism>
<evidence type="ECO:0000256" key="4">
    <source>
        <dbReference type="ARBA" id="ARBA00022741"/>
    </source>
</evidence>
<evidence type="ECO:0000256" key="1">
    <source>
        <dbReference type="ARBA" id="ARBA00008894"/>
    </source>
</evidence>
<dbReference type="AlphaFoldDB" id="A0A5J9ULT1"/>
<keyword evidence="4" id="KW-0547">Nucleotide-binding</keyword>
<dbReference type="Pfam" id="PF18052">
    <property type="entry name" value="Rx_N"/>
    <property type="match status" value="1"/>
</dbReference>
<feature type="domain" description="Disease resistance N-terminal" evidence="6">
    <location>
        <begin position="8"/>
        <end position="90"/>
    </location>
</feature>
<proteinExistence type="inferred from homology"/>
<keyword evidence="3" id="KW-0677">Repeat</keyword>